<organism evidence="2 3">
    <name type="scientific">Cronartium quercuum f. sp. fusiforme G11</name>
    <dbReference type="NCBI Taxonomy" id="708437"/>
    <lineage>
        <taxon>Eukaryota</taxon>
        <taxon>Fungi</taxon>
        <taxon>Dikarya</taxon>
        <taxon>Basidiomycota</taxon>
        <taxon>Pucciniomycotina</taxon>
        <taxon>Pucciniomycetes</taxon>
        <taxon>Pucciniales</taxon>
        <taxon>Coleosporiaceae</taxon>
        <taxon>Cronartium</taxon>
    </lineage>
</organism>
<evidence type="ECO:0000313" key="2">
    <source>
        <dbReference type="EMBL" id="KAG0143782.1"/>
    </source>
</evidence>
<keyword evidence="3" id="KW-1185">Reference proteome</keyword>
<dbReference type="AlphaFoldDB" id="A0A9P6T936"/>
<name>A0A9P6T936_9BASI</name>
<gene>
    <name evidence="2" type="ORF">CROQUDRAFT_95825</name>
</gene>
<evidence type="ECO:0000313" key="3">
    <source>
        <dbReference type="Proteomes" id="UP000886653"/>
    </source>
</evidence>
<dbReference type="Proteomes" id="UP000886653">
    <property type="component" value="Unassembled WGS sequence"/>
</dbReference>
<evidence type="ECO:0000256" key="1">
    <source>
        <dbReference type="SAM" id="MobiDB-lite"/>
    </source>
</evidence>
<feature type="compositionally biased region" description="Polar residues" evidence="1">
    <location>
        <begin position="1"/>
        <end position="26"/>
    </location>
</feature>
<feature type="region of interest" description="Disordered" evidence="1">
    <location>
        <begin position="1"/>
        <end position="50"/>
    </location>
</feature>
<feature type="compositionally biased region" description="Basic residues" evidence="1">
    <location>
        <begin position="102"/>
        <end position="112"/>
    </location>
</feature>
<sequence length="118" mass="12470">MSCTPKIPTTTLNPPSATTLGPSSILSLIHQPLGSPDQHPNAPPASLDLGADHQYCLTDSNAANPPATKKLNTPLKSLVPVCDTITITHIDLSTSEAEISSTKKKKKKKTKQKSLAYA</sequence>
<protein>
    <submittedName>
        <fullName evidence="2">Uncharacterized protein</fullName>
    </submittedName>
</protein>
<dbReference type="EMBL" id="MU167310">
    <property type="protein sequence ID" value="KAG0143782.1"/>
    <property type="molecule type" value="Genomic_DNA"/>
</dbReference>
<feature type="region of interest" description="Disordered" evidence="1">
    <location>
        <begin position="95"/>
        <end position="118"/>
    </location>
</feature>
<accession>A0A9P6T936</accession>
<reference evidence="2" key="1">
    <citation type="submission" date="2013-11" db="EMBL/GenBank/DDBJ databases">
        <title>Genome sequence of the fusiform rust pathogen reveals effectors for host alternation and coevolution with pine.</title>
        <authorList>
            <consortium name="DOE Joint Genome Institute"/>
            <person name="Smith K."/>
            <person name="Pendleton A."/>
            <person name="Kubisiak T."/>
            <person name="Anderson C."/>
            <person name="Salamov A."/>
            <person name="Aerts A."/>
            <person name="Riley R."/>
            <person name="Clum A."/>
            <person name="Lindquist E."/>
            <person name="Ence D."/>
            <person name="Campbell M."/>
            <person name="Kronenberg Z."/>
            <person name="Feau N."/>
            <person name="Dhillon B."/>
            <person name="Hamelin R."/>
            <person name="Burleigh J."/>
            <person name="Smith J."/>
            <person name="Yandell M."/>
            <person name="Nelson C."/>
            <person name="Grigoriev I."/>
            <person name="Davis J."/>
        </authorList>
    </citation>
    <scope>NUCLEOTIDE SEQUENCE</scope>
    <source>
        <strain evidence="2">G11</strain>
    </source>
</reference>
<proteinExistence type="predicted"/>
<comment type="caution">
    <text evidence="2">The sequence shown here is derived from an EMBL/GenBank/DDBJ whole genome shotgun (WGS) entry which is preliminary data.</text>
</comment>